<dbReference type="Pfam" id="PF00561">
    <property type="entry name" value="Abhydrolase_1"/>
    <property type="match status" value="1"/>
</dbReference>
<dbReference type="Gene3D" id="3.40.50.1820">
    <property type="entry name" value="alpha/beta hydrolase"/>
    <property type="match status" value="1"/>
</dbReference>
<dbReference type="EMBL" id="QEKW01000004">
    <property type="protein sequence ID" value="PVZ11130.1"/>
    <property type="molecule type" value="Genomic_DNA"/>
</dbReference>
<dbReference type="PANTHER" id="PTHR43433:SF5">
    <property type="entry name" value="AB HYDROLASE-1 DOMAIN-CONTAINING PROTEIN"/>
    <property type="match status" value="1"/>
</dbReference>
<proteinExistence type="predicted"/>
<name>A0A2U1FGP4_9PSEU</name>
<dbReference type="InterPro" id="IPR000073">
    <property type="entry name" value="AB_hydrolase_1"/>
</dbReference>
<dbReference type="InterPro" id="IPR050471">
    <property type="entry name" value="AB_hydrolase"/>
</dbReference>
<dbReference type="GO" id="GO:0004806">
    <property type="term" value="F:triacylglycerol lipase activity"/>
    <property type="evidence" value="ECO:0007669"/>
    <property type="project" value="TreeGrafter"/>
</dbReference>
<keyword evidence="3" id="KW-1185">Reference proteome</keyword>
<gene>
    <name evidence="2" type="ORF">C8D89_104344</name>
</gene>
<dbReference type="PANTHER" id="PTHR43433">
    <property type="entry name" value="HYDROLASE, ALPHA/BETA FOLD FAMILY PROTEIN"/>
    <property type="match status" value="1"/>
</dbReference>
<accession>A0A2U1FGP4</accession>
<dbReference type="AlphaFoldDB" id="A0A2U1FGP4"/>
<feature type="domain" description="AB hydrolase-1" evidence="1">
    <location>
        <begin position="20"/>
        <end position="131"/>
    </location>
</feature>
<comment type="caution">
    <text evidence="2">The sequence shown here is derived from an EMBL/GenBank/DDBJ whole genome shotgun (WGS) entry which is preliminary data.</text>
</comment>
<dbReference type="GO" id="GO:0046503">
    <property type="term" value="P:glycerolipid catabolic process"/>
    <property type="evidence" value="ECO:0007669"/>
    <property type="project" value="TreeGrafter"/>
</dbReference>
<dbReference type="OrthoDB" id="3210164at2"/>
<organism evidence="2 3">
    <name type="scientific">Actinomycetospora cinnamomea</name>
    <dbReference type="NCBI Taxonomy" id="663609"/>
    <lineage>
        <taxon>Bacteria</taxon>
        <taxon>Bacillati</taxon>
        <taxon>Actinomycetota</taxon>
        <taxon>Actinomycetes</taxon>
        <taxon>Pseudonocardiales</taxon>
        <taxon>Pseudonocardiaceae</taxon>
        <taxon>Actinomycetospora</taxon>
    </lineage>
</organism>
<dbReference type="SUPFAM" id="SSF53474">
    <property type="entry name" value="alpha/beta-Hydrolases"/>
    <property type="match status" value="1"/>
</dbReference>
<reference evidence="2 3" key="1">
    <citation type="submission" date="2018-04" db="EMBL/GenBank/DDBJ databases">
        <title>Genomic Encyclopedia of Type Strains, Phase IV (KMG-IV): sequencing the most valuable type-strain genomes for metagenomic binning, comparative biology and taxonomic classification.</title>
        <authorList>
            <person name="Goeker M."/>
        </authorList>
    </citation>
    <scope>NUCLEOTIDE SEQUENCE [LARGE SCALE GENOMIC DNA]</scope>
    <source>
        <strain evidence="2 3">DSM 45771</strain>
    </source>
</reference>
<protein>
    <submittedName>
        <fullName evidence="2">Pimeloyl-ACP methyl ester carboxylesterase</fullName>
    </submittedName>
</protein>
<sequence>MPTATVNGTELHHEVRGTGPPVLLVMGATGDGGHFDALADALADEFTVVTYDRRGNGRSPVPPHWTTTSPEEQADDAAALLDALGMRPAAVFGTSSGGNFALCLLVRHPRCVSGAVLHEPGLFALLDDADAARAPMRARTGAAMATGGPPAAVEAFWRSVAGEDAWERLPVALRERLRASAATLFEVELGTYELYLPDDAILAAVGVPVTVLVSSDGDPVRAEISARLARRLGVDVAMTPGGHAAYDEHPRELAETVRPLLRAATS</sequence>
<dbReference type="Proteomes" id="UP000245639">
    <property type="component" value="Unassembled WGS sequence"/>
</dbReference>
<evidence type="ECO:0000259" key="1">
    <source>
        <dbReference type="Pfam" id="PF00561"/>
    </source>
</evidence>
<evidence type="ECO:0000313" key="3">
    <source>
        <dbReference type="Proteomes" id="UP000245639"/>
    </source>
</evidence>
<dbReference type="InterPro" id="IPR029058">
    <property type="entry name" value="AB_hydrolase_fold"/>
</dbReference>
<evidence type="ECO:0000313" key="2">
    <source>
        <dbReference type="EMBL" id="PVZ11130.1"/>
    </source>
</evidence>